<dbReference type="RefSeq" id="WP_119112572.1">
    <property type="nucleotide sequence ID" value="NZ_CBCSEO010000002.1"/>
</dbReference>
<feature type="domain" description="N-acetyltransferase" evidence="1">
    <location>
        <begin position="1"/>
        <end position="90"/>
    </location>
</feature>
<name>A0A398B6J0_9BACI</name>
<evidence type="ECO:0000313" key="4">
    <source>
        <dbReference type="Proteomes" id="UP000265816"/>
    </source>
</evidence>
<dbReference type="InterPro" id="IPR031165">
    <property type="entry name" value="GNAT_YJDJ"/>
</dbReference>
<sequence length="90" mass="10236">MDKIQKGNNEFFISSEGKKAAFIQFEEHEKELTITHTIVEEELRGQGIGGKLVDRVAEYARENGKTIKPVCSYASHIMNKNNHYHDVLSS</sequence>
<proteinExistence type="predicted"/>
<dbReference type="PANTHER" id="PTHR31435:SF10">
    <property type="entry name" value="BSR4717 PROTEIN"/>
    <property type="match status" value="1"/>
</dbReference>
<dbReference type="InterPro" id="IPR000182">
    <property type="entry name" value="GNAT_dom"/>
</dbReference>
<dbReference type="GO" id="GO:0016747">
    <property type="term" value="F:acyltransferase activity, transferring groups other than amino-acyl groups"/>
    <property type="evidence" value="ECO:0007669"/>
    <property type="project" value="InterPro"/>
</dbReference>
<reference evidence="3 4" key="1">
    <citation type="submission" date="2018-08" db="EMBL/GenBank/DDBJ databases">
        <title>Bacillus jemisoniae sp. nov., Bacillus chryseoplanitiae sp. nov., Bacillus resnikiae sp. nov., and Bacillus frankliniae sp. nov., isolated from Viking spacecraft and associated surfaces.</title>
        <authorList>
            <person name="Seuylemezian A."/>
            <person name="Vaishampayan P."/>
        </authorList>
    </citation>
    <scope>NUCLEOTIDE SEQUENCE [LARGE SCALE GENOMIC DNA]</scope>
    <source>
        <strain evidence="3 4">JJ-247</strain>
    </source>
</reference>
<dbReference type="AlphaFoldDB" id="A0A398B6J0"/>
<dbReference type="PROSITE" id="PS51186">
    <property type="entry name" value="GNAT"/>
    <property type="match status" value="1"/>
</dbReference>
<keyword evidence="4" id="KW-1185">Reference proteome</keyword>
<evidence type="ECO:0000313" key="3">
    <source>
        <dbReference type="EMBL" id="RID85719.1"/>
    </source>
</evidence>
<dbReference type="EMBL" id="QWVT01000015">
    <property type="protein sequence ID" value="RID85719.1"/>
    <property type="molecule type" value="Genomic_DNA"/>
</dbReference>
<dbReference type="PANTHER" id="PTHR31435">
    <property type="entry name" value="PROTEIN NATD1"/>
    <property type="match status" value="1"/>
</dbReference>
<dbReference type="PROSITE" id="PS51729">
    <property type="entry name" value="GNAT_YJDJ"/>
    <property type="match status" value="1"/>
</dbReference>
<accession>A0A398B6J0</accession>
<keyword evidence="3" id="KW-0808">Transferase</keyword>
<evidence type="ECO:0000259" key="1">
    <source>
        <dbReference type="PROSITE" id="PS51186"/>
    </source>
</evidence>
<dbReference type="SUPFAM" id="SSF55729">
    <property type="entry name" value="Acyl-CoA N-acyltransferases (Nat)"/>
    <property type="match status" value="1"/>
</dbReference>
<dbReference type="InterPro" id="IPR016181">
    <property type="entry name" value="Acyl_CoA_acyltransferase"/>
</dbReference>
<comment type="caution">
    <text evidence="3">The sequence shown here is derived from an EMBL/GenBank/DDBJ whole genome shotgun (WGS) entry which is preliminary data.</text>
</comment>
<feature type="domain" description="N-acetyltransferase" evidence="2">
    <location>
        <begin position="3"/>
        <end position="89"/>
    </location>
</feature>
<dbReference type="Gene3D" id="3.40.630.30">
    <property type="match status" value="1"/>
</dbReference>
<dbReference type="CDD" id="cd04301">
    <property type="entry name" value="NAT_SF"/>
    <property type="match status" value="1"/>
</dbReference>
<dbReference type="InterPro" id="IPR045057">
    <property type="entry name" value="Gcn5-rel_NAT"/>
</dbReference>
<organism evidence="3 4">
    <name type="scientific">Mesobacillus zeae</name>
    <dbReference type="NCBI Taxonomy" id="1917180"/>
    <lineage>
        <taxon>Bacteria</taxon>
        <taxon>Bacillati</taxon>
        <taxon>Bacillota</taxon>
        <taxon>Bacilli</taxon>
        <taxon>Bacillales</taxon>
        <taxon>Bacillaceae</taxon>
        <taxon>Mesobacillus</taxon>
    </lineage>
</organism>
<dbReference type="Proteomes" id="UP000265816">
    <property type="component" value="Unassembled WGS sequence"/>
</dbReference>
<dbReference type="OrthoDB" id="9793389at2"/>
<dbReference type="Pfam" id="PF14542">
    <property type="entry name" value="Acetyltransf_CG"/>
    <property type="match status" value="1"/>
</dbReference>
<evidence type="ECO:0000259" key="2">
    <source>
        <dbReference type="PROSITE" id="PS51729"/>
    </source>
</evidence>
<protein>
    <submittedName>
        <fullName evidence="3">N-acetyltransferase</fullName>
    </submittedName>
</protein>
<gene>
    <name evidence="3" type="ORF">D1970_09240</name>
</gene>